<dbReference type="GO" id="GO:0022857">
    <property type="term" value="F:transmembrane transporter activity"/>
    <property type="evidence" value="ECO:0007669"/>
    <property type="project" value="InterPro"/>
</dbReference>
<feature type="transmembrane region" description="Helical" evidence="7">
    <location>
        <begin position="217"/>
        <end position="238"/>
    </location>
</feature>
<gene>
    <name evidence="9" type="ORF">FFV08_08110</name>
</gene>
<keyword evidence="4 7" id="KW-0812">Transmembrane</keyword>
<reference evidence="9 10" key="1">
    <citation type="submission" date="2019-05" db="EMBL/GenBank/DDBJ databases">
        <title>The organization of the Streptococcus sanguinis genomes.</title>
        <authorList>
            <person name="Wu C.H."/>
            <person name="Chen Y.Y.M."/>
            <person name="Wang H.Y."/>
        </authorList>
    </citation>
    <scope>NUCLEOTIDE SEQUENCE [LARGE SCALE GENOMIC DNA]</scope>
    <source>
        <strain evidence="9 10">CGMH010</strain>
    </source>
</reference>
<evidence type="ECO:0000313" key="9">
    <source>
        <dbReference type="EMBL" id="QLB52566.1"/>
    </source>
</evidence>
<evidence type="ECO:0000259" key="8">
    <source>
        <dbReference type="PROSITE" id="PS50850"/>
    </source>
</evidence>
<dbReference type="Proteomes" id="UP000509410">
    <property type="component" value="Chromosome"/>
</dbReference>
<keyword evidence="5 7" id="KW-1133">Transmembrane helix</keyword>
<feature type="transmembrane region" description="Helical" evidence="7">
    <location>
        <begin position="95"/>
        <end position="112"/>
    </location>
</feature>
<keyword evidence="2" id="KW-0813">Transport</keyword>
<comment type="subcellular location">
    <subcellularLocation>
        <location evidence="1">Cell membrane</location>
        <topology evidence="1">Multi-pass membrane protein</topology>
    </subcellularLocation>
</comment>
<evidence type="ECO:0000256" key="7">
    <source>
        <dbReference type="SAM" id="Phobius"/>
    </source>
</evidence>
<evidence type="ECO:0000313" key="10">
    <source>
        <dbReference type="Proteomes" id="UP000509410"/>
    </source>
</evidence>
<feature type="transmembrane region" description="Helical" evidence="7">
    <location>
        <begin position="336"/>
        <end position="361"/>
    </location>
</feature>
<feature type="domain" description="Major facilitator superfamily (MFS) profile" evidence="8">
    <location>
        <begin position="1"/>
        <end position="392"/>
    </location>
</feature>
<evidence type="ECO:0000256" key="3">
    <source>
        <dbReference type="ARBA" id="ARBA00022475"/>
    </source>
</evidence>
<dbReference type="SUPFAM" id="SSF103473">
    <property type="entry name" value="MFS general substrate transporter"/>
    <property type="match status" value="1"/>
</dbReference>
<dbReference type="InterPro" id="IPR020846">
    <property type="entry name" value="MFS_dom"/>
</dbReference>
<name>A0A7H8V7P0_STRSA</name>
<feature type="transmembrane region" description="Helical" evidence="7">
    <location>
        <begin position="250"/>
        <end position="272"/>
    </location>
</feature>
<evidence type="ECO:0000256" key="6">
    <source>
        <dbReference type="ARBA" id="ARBA00023136"/>
    </source>
</evidence>
<evidence type="ECO:0000256" key="5">
    <source>
        <dbReference type="ARBA" id="ARBA00022989"/>
    </source>
</evidence>
<protein>
    <submittedName>
        <fullName evidence="9">MFS transporter</fullName>
    </submittedName>
</protein>
<dbReference type="PROSITE" id="PS50850">
    <property type="entry name" value="MFS"/>
    <property type="match status" value="1"/>
</dbReference>
<dbReference type="CDD" id="cd06173">
    <property type="entry name" value="MFS_MefA_like"/>
    <property type="match status" value="1"/>
</dbReference>
<feature type="transmembrane region" description="Helical" evidence="7">
    <location>
        <begin position="304"/>
        <end position="324"/>
    </location>
</feature>
<dbReference type="PANTHER" id="PTHR23513">
    <property type="entry name" value="INTEGRAL MEMBRANE EFFLUX PROTEIN-RELATED"/>
    <property type="match status" value="1"/>
</dbReference>
<dbReference type="EMBL" id="CP040556">
    <property type="protein sequence ID" value="QLB52566.1"/>
    <property type="molecule type" value="Genomic_DNA"/>
</dbReference>
<dbReference type="InterPro" id="IPR011701">
    <property type="entry name" value="MFS"/>
</dbReference>
<feature type="transmembrane region" description="Helical" evidence="7">
    <location>
        <begin position="279"/>
        <end position="298"/>
    </location>
</feature>
<dbReference type="PANTHER" id="PTHR23513:SF11">
    <property type="entry name" value="STAPHYLOFERRIN A TRANSPORTER"/>
    <property type="match status" value="1"/>
</dbReference>
<dbReference type="InterPro" id="IPR036259">
    <property type="entry name" value="MFS_trans_sf"/>
</dbReference>
<feature type="transmembrane region" description="Helical" evidence="7">
    <location>
        <begin position="367"/>
        <end position="388"/>
    </location>
</feature>
<keyword evidence="3" id="KW-1003">Cell membrane</keyword>
<feature type="transmembrane region" description="Helical" evidence="7">
    <location>
        <begin position="161"/>
        <end position="182"/>
    </location>
</feature>
<accession>A0A7H8V7P0</accession>
<feature type="transmembrane region" description="Helical" evidence="7">
    <location>
        <begin position="71"/>
        <end position="89"/>
    </location>
</feature>
<dbReference type="Pfam" id="PF07690">
    <property type="entry name" value="MFS_1"/>
    <property type="match status" value="1"/>
</dbReference>
<evidence type="ECO:0000256" key="4">
    <source>
        <dbReference type="ARBA" id="ARBA00022692"/>
    </source>
</evidence>
<dbReference type="AlphaFoldDB" id="A0A7H8V7P0"/>
<feature type="transmembrane region" description="Helical" evidence="7">
    <location>
        <begin position="133"/>
        <end position="155"/>
    </location>
</feature>
<sequence length="393" mass="44051">MNKFAIGLIVRAAINKIGNMLYDYGNSIWIASLSTIGQTILGIYQISDLVTSIVFNPIGGAIVDRFSRRKVLMATDLICTVFCLGTSFISNDQWMVGALIVVNVIQAVAFAFSRPANKSYITEIVDKKDIVAYNSYLELILQVISVSAPVLSFIVMRFTNLRVTLMLDALSFFLSFIVVYFLPNHEPSTVQKERLTMRTVLHDIVDGFVYIRKQKEIFFLLLLASTVNFFFAALNYLLPFTDKLFGQNGAYATILSLGAIGSIVGAIIATRVTASTDRLLFSLLLTGFGVAVIGNQFFLPLPNWIAYFGNFICELFMTIFNIHFFSQVQTKVAQQYLGRVFSTIYTLSILLMPIATFFMTLFPSINFSSFLLIGLGIVIISLLFFTLFQRIER</sequence>
<evidence type="ECO:0000256" key="1">
    <source>
        <dbReference type="ARBA" id="ARBA00004651"/>
    </source>
</evidence>
<dbReference type="GO" id="GO:0005886">
    <property type="term" value="C:plasma membrane"/>
    <property type="evidence" value="ECO:0007669"/>
    <property type="project" value="UniProtKB-SubCell"/>
</dbReference>
<proteinExistence type="predicted"/>
<evidence type="ECO:0000256" key="2">
    <source>
        <dbReference type="ARBA" id="ARBA00022448"/>
    </source>
</evidence>
<keyword evidence="6 7" id="KW-0472">Membrane</keyword>
<organism evidence="9 10">
    <name type="scientific">Streptococcus sanguinis</name>
    <dbReference type="NCBI Taxonomy" id="1305"/>
    <lineage>
        <taxon>Bacteria</taxon>
        <taxon>Bacillati</taxon>
        <taxon>Bacillota</taxon>
        <taxon>Bacilli</taxon>
        <taxon>Lactobacillales</taxon>
        <taxon>Streptococcaceae</taxon>
        <taxon>Streptococcus</taxon>
    </lineage>
</organism>
<dbReference type="Gene3D" id="1.20.1250.20">
    <property type="entry name" value="MFS general substrate transporter like domains"/>
    <property type="match status" value="1"/>
</dbReference>